<protein>
    <submittedName>
        <fullName evidence="1">Uncharacterized protein</fullName>
    </submittedName>
</protein>
<evidence type="ECO:0000313" key="1">
    <source>
        <dbReference type="EMBL" id="CBX29127.1"/>
    </source>
</evidence>
<organism evidence="1">
    <name type="scientific">uncultured Desulfobacterium sp</name>
    <dbReference type="NCBI Taxonomy" id="201089"/>
    <lineage>
        <taxon>Bacteria</taxon>
        <taxon>Pseudomonadati</taxon>
        <taxon>Thermodesulfobacteriota</taxon>
        <taxon>Desulfobacteria</taxon>
        <taxon>Desulfobacterales</taxon>
        <taxon>Desulfobacteriaceae</taxon>
        <taxon>Desulfobacterium</taxon>
        <taxon>environmental samples</taxon>
    </lineage>
</organism>
<sequence>MHSQTEQIYDKCYINQYDEHLSELFVDHNGLTKQSGLKAEAFINQRASVIDW</sequence>
<gene>
    <name evidence="1" type="ORF">N47_J01080</name>
</gene>
<reference evidence="1" key="1">
    <citation type="journal article" date="2011" name="Environ. Microbiol.">
        <title>Genomic insights into the metabolic potential of the polycyclic aromatic hydrocarbon degrading sulfate-reducing Deltaproteobacterium N47.</title>
        <authorList>
            <person name="Bergmann F."/>
            <person name="Selesi D."/>
            <person name="Weinmaier T."/>
            <person name="Tischler P."/>
            <person name="Rattei T."/>
            <person name="Meckenstock R.U."/>
        </authorList>
    </citation>
    <scope>NUCLEOTIDE SEQUENCE</scope>
</reference>
<dbReference type="AlphaFoldDB" id="E1YEY3"/>
<name>E1YEY3_9BACT</name>
<accession>E1YEY3</accession>
<dbReference type="EMBL" id="FR695872">
    <property type="protein sequence ID" value="CBX29127.1"/>
    <property type="molecule type" value="Genomic_DNA"/>
</dbReference>
<proteinExistence type="predicted"/>